<gene>
    <name evidence="14" type="ORF">PV07_11411</name>
</gene>
<evidence type="ECO:0000256" key="5">
    <source>
        <dbReference type="ARBA" id="ARBA00023002"/>
    </source>
</evidence>
<keyword evidence="6" id="KW-0186">Copper</keyword>
<comment type="similarity">
    <text evidence="2">Belongs to the tyrosinase family.</text>
</comment>
<accession>A0A0D1Z6F1</accession>
<dbReference type="Pfam" id="PF00264">
    <property type="entry name" value="Tyrosinase"/>
    <property type="match status" value="1"/>
</dbReference>
<comment type="catalytic activity">
    <reaction evidence="10">
        <text>L-tyrosine + O2 = L-dopaquinone + H2O</text>
        <dbReference type="Rhea" id="RHEA:18117"/>
        <dbReference type="ChEBI" id="CHEBI:15377"/>
        <dbReference type="ChEBI" id="CHEBI:15379"/>
        <dbReference type="ChEBI" id="CHEBI:57924"/>
        <dbReference type="ChEBI" id="CHEBI:58315"/>
        <dbReference type="EC" id="1.14.18.1"/>
    </reaction>
</comment>
<dbReference type="InterPro" id="IPR002227">
    <property type="entry name" value="Tyrosinase_Cu-bd"/>
</dbReference>
<feature type="signal peptide" evidence="11">
    <location>
        <begin position="1"/>
        <end position="28"/>
    </location>
</feature>
<keyword evidence="4" id="KW-0479">Metal-binding</keyword>
<evidence type="ECO:0000256" key="1">
    <source>
        <dbReference type="ARBA" id="ARBA00001973"/>
    </source>
</evidence>
<sequence length="617" mass="68220">MFSPFFRCKEHFTPLLLLVLSLCDCLVAFQITGALGGVNSTTGARPLRYEIHDFANSGPAFDLFILALIVLQSLEQSEELSYFQVSGIHGFPRIPWDGVSGTGSYPGFCTHAATPFPTWHRPYVALFEQLIWQHAQDIASDYPDDQHDEYSSAALALRVPYWDWAVYPALPDVVSEPQISINTPNGQQTVNNPLYSYVFQSNATGNGFPLSDPMANFPETVRWWSPDTKSSNQSAATAALQANAPAIQSLTYQMFTSVANYTAFSCTWPGGQWLTANNIESIHNSIHNSVGGYGHMQFPEVAGFDPVFWLHHANVDRMFAMWQTLYPDSYIEPTVNAYGSYYENVGFVDSGTTALAPFHSDGGSTMFTSNDVRSTKTFGYSYPELLDWEMSPDELRNNVRTAVNALYNPSSNNTISSSTRKTRRRSSSIAESFGHVSLDLAKQLRVNNLNRQWSITVLVDRFPLNTSFCIDFFMGDAPDEVSAWPAAPNLIGTYAQFNPANVTMLHPNGFPEGQVRGEISMTHTLAVGVSRGVLRDLSPRSVTPLLRHALNWKARTPAGEEVPISALSGLSISVFTRPVVPRNTKDSFPVYGAVQWIGSVTEGKPCGAPRPHVQDKF</sequence>
<feature type="domain" description="Tyrosinase copper-binding" evidence="13">
    <location>
        <begin position="305"/>
        <end position="316"/>
    </location>
</feature>
<dbReference type="Pfam" id="PF18132">
    <property type="entry name" value="Tyrosinase_C"/>
    <property type="match status" value="1"/>
</dbReference>
<dbReference type="SUPFAM" id="SSF48056">
    <property type="entry name" value="Di-copper centre-containing domain"/>
    <property type="match status" value="1"/>
</dbReference>
<evidence type="ECO:0000256" key="11">
    <source>
        <dbReference type="SAM" id="SignalP"/>
    </source>
</evidence>
<evidence type="ECO:0000313" key="14">
    <source>
        <dbReference type="EMBL" id="KIW23191.1"/>
    </source>
</evidence>
<feature type="chain" id="PRO_5002237557" description="tyrosinase" evidence="11">
    <location>
        <begin position="29"/>
        <end position="617"/>
    </location>
</feature>
<comment type="catalytic activity">
    <reaction evidence="9">
        <text>2 L-dopa + O2 = 2 L-dopaquinone + 2 H2O</text>
        <dbReference type="Rhea" id="RHEA:34287"/>
        <dbReference type="ChEBI" id="CHEBI:15377"/>
        <dbReference type="ChEBI" id="CHEBI:15379"/>
        <dbReference type="ChEBI" id="CHEBI:57504"/>
        <dbReference type="ChEBI" id="CHEBI:57924"/>
        <dbReference type="EC" id="1.14.18.1"/>
    </reaction>
</comment>
<evidence type="ECO:0000256" key="2">
    <source>
        <dbReference type="ARBA" id="ARBA00009928"/>
    </source>
</evidence>
<dbReference type="GO" id="GO:0004503">
    <property type="term" value="F:tyrosinase activity"/>
    <property type="evidence" value="ECO:0007669"/>
    <property type="project" value="UniProtKB-EC"/>
</dbReference>
<dbReference type="GO" id="GO:0046872">
    <property type="term" value="F:metal ion binding"/>
    <property type="evidence" value="ECO:0007669"/>
    <property type="project" value="UniProtKB-KW"/>
</dbReference>
<dbReference type="Gene3D" id="1.10.1280.10">
    <property type="entry name" value="Di-copper center containing domain from catechol oxidase"/>
    <property type="match status" value="1"/>
</dbReference>
<dbReference type="Gene3D" id="2.60.310.20">
    <property type="match status" value="1"/>
</dbReference>
<dbReference type="AlphaFoldDB" id="A0A0D1Z6F1"/>
<keyword evidence="15" id="KW-1185">Reference proteome</keyword>
<protein>
    <recommendedName>
        <fullName evidence="3">tyrosinase</fullName>
        <ecNumber evidence="3">1.14.18.1</ecNumber>
    </recommendedName>
</protein>
<organism evidence="14 15">
    <name type="scientific">Cladophialophora immunda</name>
    <dbReference type="NCBI Taxonomy" id="569365"/>
    <lineage>
        <taxon>Eukaryota</taxon>
        <taxon>Fungi</taxon>
        <taxon>Dikarya</taxon>
        <taxon>Ascomycota</taxon>
        <taxon>Pezizomycotina</taxon>
        <taxon>Eurotiomycetes</taxon>
        <taxon>Chaetothyriomycetidae</taxon>
        <taxon>Chaetothyriales</taxon>
        <taxon>Herpotrichiellaceae</taxon>
        <taxon>Cladophialophora</taxon>
    </lineage>
</organism>
<evidence type="ECO:0000256" key="6">
    <source>
        <dbReference type="ARBA" id="ARBA00023008"/>
    </source>
</evidence>
<dbReference type="PROSITE" id="PS00498">
    <property type="entry name" value="TYROSINASE_2"/>
    <property type="match status" value="1"/>
</dbReference>
<dbReference type="InterPro" id="IPR041640">
    <property type="entry name" value="Tyrosinase_C"/>
</dbReference>
<reference evidence="14 15" key="1">
    <citation type="submission" date="2015-01" db="EMBL/GenBank/DDBJ databases">
        <title>The Genome Sequence of Cladophialophora immunda CBS83496.</title>
        <authorList>
            <consortium name="The Broad Institute Genomics Platform"/>
            <person name="Cuomo C."/>
            <person name="de Hoog S."/>
            <person name="Gorbushina A."/>
            <person name="Stielow B."/>
            <person name="Teixiera M."/>
            <person name="Abouelleil A."/>
            <person name="Chapman S.B."/>
            <person name="Priest M."/>
            <person name="Young S.K."/>
            <person name="Wortman J."/>
            <person name="Nusbaum C."/>
            <person name="Birren B."/>
        </authorList>
    </citation>
    <scope>NUCLEOTIDE SEQUENCE [LARGE SCALE GENOMIC DNA]</scope>
    <source>
        <strain evidence="14 15">CBS 83496</strain>
    </source>
</reference>
<dbReference type="EC" id="1.14.18.1" evidence="3"/>
<evidence type="ECO:0000256" key="10">
    <source>
        <dbReference type="ARBA" id="ARBA00048881"/>
    </source>
</evidence>
<keyword evidence="5" id="KW-0560">Oxidoreductase</keyword>
<dbReference type="PRINTS" id="PR00092">
    <property type="entry name" value="TYROSINASE"/>
</dbReference>
<dbReference type="InterPro" id="IPR008922">
    <property type="entry name" value="Di-copper_centre_dom_sf"/>
</dbReference>
<dbReference type="PROSITE" id="PS00497">
    <property type="entry name" value="TYROSINASE_1"/>
    <property type="match status" value="1"/>
</dbReference>
<evidence type="ECO:0000313" key="15">
    <source>
        <dbReference type="Proteomes" id="UP000054466"/>
    </source>
</evidence>
<evidence type="ECO:0000259" key="12">
    <source>
        <dbReference type="PROSITE" id="PS00497"/>
    </source>
</evidence>
<dbReference type="STRING" id="569365.A0A0D1Z6F1"/>
<dbReference type="EMBL" id="KN847046">
    <property type="protein sequence ID" value="KIW23191.1"/>
    <property type="molecule type" value="Genomic_DNA"/>
</dbReference>
<dbReference type="OrthoDB" id="1658288at2759"/>
<name>A0A0D1Z6F1_9EURO</name>
<dbReference type="HOGENOM" id="CLU_013691_3_0_1"/>
<dbReference type="RefSeq" id="XP_016243407.1">
    <property type="nucleotide sequence ID" value="XM_016398845.1"/>
</dbReference>
<keyword evidence="11" id="KW-0732">Signal</keyword>
<dbReference type="VEuPathDB" id="FungiDB:PV07_11411"/>
<keyword evidence="8" id="KW-0470">Melanin biosynthesis</keyword>
<evidence type="ECO:0000256" key="9">
    <source>
        <dbReference type="ARBA" id="ARBA00048233"/>
    </source>
</evidence>
<dbReference type="GO" id="GO:0042438">
    <property type="term" value="P:melanin biosynthetic process"/>
    <property type="evidence" value="ECO:0007669"/>
    <property type="project" value="UniProtKB-KW"/>
</dbReference>
<evidence type="ECO:0000256" key="7">
    <source>
        <dbReference type="ARBA" id="ARBA00023033"/>
    </source>
</evidence>
<evidence type="ECO:0000256" key="8">
    <source>
        <dbReference type="ARBA" id="ARBA00023101"/>
    </source>
</evidence>
<dbReference type="Proteomes" id="UP000054466">
    <property type="component" value="Unassembled WGS sequence"/>
</dbReference>
<evidence type="ECO:0000259" key="13">
    <source>
        <dbReference type="PROSITE" id="PS00498"/>
    </source>
</evidence>
<feature type="domain" description="Tyrosinase copper-binding" evidence="12">
    <location>
        <begin position="111"/>
        <end position="128"/>
    </location>
</feature>
<evidence type="ECO:0000256" key="3">
    <source>
        <dbReference type="ARBA" id="ARBA00011906"/>
    </source>
</evidence>
<keyword evidence="7" id="KW-0503">Monooxygenase</keyword>
<dbReference type="InterPro" id="IPR050316">
    <property type="entry name" value="Tyrosinase/Hemocyanin"/>
</dbReference>
<dbReference type="PANTHER" id="PTHR11474">
    <property type="entry name" value="TYROSINASE FAMILY MEMBER"/>
    <property type="match status" value="1"/>
</dbReference>
<dbReference type="GeneID" id="27350605"/>
<comment type="cofactor">
    <cofactor evidence="1">
        <name>Cu(2+)</name>
        <dbReference type="ChEBI" id="CHEBI:29036"/>
    </cofactor>
</comment>
<proteinExistence type="inferred from homology"/>
<evidence type="ECO:0000256" key="4">
    <source>
        <dbReference type="ARBA" id="ARBA00022723"/>
    </source>
</evidence>
<dbReference type="PANTHER" id="PTHR11474:SF76">
    <property type="entry name" value="SHKT DOMAIN-CONTAINING PROTEIN"/>
    <property type="match status" value="1"/>
</dbReference>